<evidence type="ECO:0000313" key="2">
    <source>
        <dbReference type="EMBL" id="NNB51410.1"/>
    </source>
</evidence>
<keyword evidence="1" id="KW-0472">Membrane</keyword>
<dbReference type="RefSeq" id="WP_262502214.1">
    <property type="nucleotide sequence ID" value="NZ_JAAQYX010000031.1"/>
</dbReference>
<keyword evidence="1" id="KW-1133">Transmembrane helix</keyword>
<keyword evidence="1" id="KW-0812">Transmembrane</keyword>
<dbReference type="AlphaFoldDB" id="A0A9Q5FQE2"/>
<name>A0A9Q5FQE2_PSEFR</name>
<sequence length="182" mass="19491">MRPQGVGVKLDAVKWGGAMLLILGLTVGSAWAAWTWQANAYGHQLAKQETAHQTTLTHLANANSALILAEQGKRLALEQWLAASDQAHYRALTDAKTNQSRLRDRLATADLRLSVLLDTTATHDRNGMQATTGPGGVVHGTARAQLDRAHAQRIIGITGDGDQGLIALQACQAYAKEVSHTK</sequence>
<evidence type="ECO:0000256" key="1">
    <source>
        <dbReference type="SAM" id="Phobius"/>
    </source>
</evidence>
<protein>
    <submittedName>
        <fullName evidence="2">Lysis protein</fullName>
    </submittedName>
</protein>
<comment type="caution">
    <text evidence="2">The sequence shown here is derived from an EMBL/GenBank/DDBJ whole genome shotgun (WGS) entry which is preliminary data.</text>
</comment>
<proteinExistence type="predicted"/>
<gene>
    <name evidence="2" type="ORF">HBN89_19365</name>
</gene>
<accession>A0A9Q5FQE2</accession>
<feature type="transmembrane region" description="Helical" evidence="1">
    <location>
        <begin position="12"/>
        <end position="34"/>
    </location>
</feature>
<evidence type="ECO:0000313" key="3">
    <source>
        <dbReference type="Proteomes" id="UP000564604"/>
    </source>
</evidence>
<reference evidence="2 3" key="1">
    <citation type="journal article" date="2020" name="Front. Microbiol.">
        <title>Genetic Organization of the aprX-lipA2 Operon Affects the Proteolytic Potential of Pseudomonas Species in Milk.</title>
        <authorList>
            <person name="Maier C."/>
            <person name="Huptas C."/>
            <person name="von Neubeck M."/>
            <person name="Scherer S."/>
            <person name="Wenning M."/>
            <person name="Lucking G."/>
        </authorList>
    </citation>
    <scope>NUCLEOTIDE SEQUENCE [LARGE SCALE GENOMIC DNA]</scope>
    <source>
        <strain evidence="2 3">WS 5094</strain>
    </source>
</reference>
<dbReference type="EMBL" id="JAAQYX010000031">
    <property type="protein sequence ID" value="NNB51410.1"/>
    <property type="molecule type" value="Genomic_DNA"/>
</dbReference>
<dbReference type="Proteomes" id="UP000564604">
    <property type="component" value="Unassembled WGS sequence"/>
</dbReference>
<organism evidence="2 3">
    <name type="scientific">Pseudomonas fragi</name>
    <dbReference type="NCBI Taxonomy" id="296"/>
    <lineage>
        <taxon>Bacteria</taxon>
        <taxon>Pseudomonadati</taxon>
        <taxon>Pseudomonadota</taxon>
        <taxon>Gammaproteobacteria</taxon>
        <taxon>Pseudomonadales</taxon>
        <taxon>Pseudomonadaceae</taxon>
        <taxon>Pseudomonas</taxon>
    </lineage>
</organism>